<protein>
    <submittedName>
        <fullName evidence="2">Uncharacterized protein</fullName>
    </submittedName>
</protein>
<dbReference type="AlphaFoldDB" id="K6URX1"/>
<dbReference type="Proteomes" id="UP000006319">
    <property type="component" value="Chromosome 2"/>
</dbReference>
<evidence type="ECO:0000313" key="2">
    <source>
        <dbReference type="EMBL" id="GAB64645.1"/>
    </source>
</evidence>
<evidence type="ECO:0000256" key="1">
    <source>
        <dbReference type="SAM" id="MobiDB-lite"/>
    </source>
</evidence>
<reference evidence="2 3" key="1">
    <citation type="journal article" date="2012" name="Nat. Genet.">
        <title>Plasmodium cynomolgi genome sequences provide insight into Plasmodium vivax and the monkey malaria clade.</title>
        <authorList>
            <person name="Tachibana S."/>
            <person name="Sullivan S.A."/>
            <person name="Kawai S."/>
            <person name="Nakamura S."/>
            <person name="Kim H.R."/>
            <person name="Goto N."/>
            <person name="Arisue N."/>
            <person name="Palacpac N.M.Q."/>
            <person name="Honma H."/>
            <person name="Yagi M."/>
            <person name="Tougan T."/>
            <person name="Katakai Y."/>
            <person name="Kaneko O."/>
            <person name="Mita T."/>
            <person name="Kita K."/>
            <person name="Yasutomi Y."/>
            <person name="Sutton P.L."/>
            <person name="Shakhbatyan R."/>
            <person name="Horii T."/>
            <person name="Yasunaga T."/>
            <person name="Barnwell J.W."/>
            <person name="Escalante A.A."/>
            <person name="Carlton J.M."/>
            <person name="Tanabe K."/>
        </authorList>
    </citation>
    <scope>NUCLEOTIDE SEQUENCE [LARGE SCALE GENOMIC DNA]</scope>
    <source>
        <strain evidence="2 3">B</strain>
    </source>
</reference>
<dbReference type="GeneID" id="14690997"/>
<name>K6URX1_PLACD</name>
<dbReference type="EMBL" id="DF157094">
    <property type="protein sequence ID" value="GAB64645.1"/>
    <property type="molecule type" value="Genomic_DNA"/>
</dbReference>
<sequence>MNNSYDKYNYSSSIFNSPGKSSMLSTSSQNLSGSYGYSNLTQQNEMITIILEQEHEDGERKAEGNKRTNLNEEIKRLKNFYKGVNSPNFPLKKLGKMDRSISSLNDENDDEDIFYNSNSLYMNLLSGGEEGELPCEEGEVRHEEGNSRGEEDSVLFNQVYTRAKTKTQEESEQALRGRNALEENLFYDCIAEKESVYNKDGNRKAKKCHREDQQGEGEAPVWSLQKIRNQNEDEKKNFYLQKCRDQMSEKKEHKMKQPLSLLKRREDGKRDEDNDSDNHHQVKEEEEVEEKYKLHDRVNELSGGRNNRSDYDSRDTSTVNPSQSRKRGEEEGEGHYPQRKSDMRDPTVQRVSSKEEDITPQGNLSNRKREKMSNVSKLADSQKGDNCTKRESVPREDYSSKSINYIIQEIKKEESKEKNFTMDSYGTVYLSICTKVLEKDVDYFLTSRILPNEELLNEKK</sequence>
<dbReference type="VEuPathDB" id="PlasmoDB:PCYB_022150"/>
<dbReference type="OrthoDB" id="2161449at2759"/>
<feature type="compositionally biased region" description="Basic and acidic residues" evidence="1">
    <location>
        <begin position="380"/>
        <end position="397"/>
    </location>
</feature>
<feature type="compositionally biased region" description="Basic and acidic residues" evidence="1">
    <location>
        <begin position="326"/>
        <end position="357"/>
    </location>
</feature>
<proteinExistence type="predicted"/>
<feature type="compositionally biased region" description="Basic and acidic residues" evidence="1">
    <location>
        <begin position="263"/>
        <end position="283"/>
    </location>
</feature>
<evidence type="ECO:0000313" key="3">
    <source>
        <dbReference type="Proteomes" id="UP000006319"/>
    </source>
</evidence>
<feature type="compositionally biased region" description="Basic and acidic residues" evidence="1">
    <location>
        <begin position="290"/>
        <end position="299"/>
    </location>
</feature>
<feature type="compositionally biased region" description="Basic and acidic residues" evidence="1">
    <location>
        <begin position="200"/>
        <end position="213"/>
    </location>
</feature>
<feature type="region of interest" description="Disordered" evidence="1">
    <location>
        <begin position="200"/>
        <end position="397"/>
    </location>
</feature>
<accession>K6URX1</accession>
<gene>
    <name evidence="2" type="ORF">PCYB_022150</name>
</gene>
<organism evidence="2 3">
    <name type="scientific">Plasmodium cynomolgi (strain B)</name>
    <dbReference type="NCBI Taxonomy" id="1120755"/>
    <lineage>
        <taxon>Eukaryota</taxon>
        <taxon>Sar</taxon>
        <taxon>Alveolata</taxon>
        <taxon>Apicomplexa</taxon>
        <taxon>Aconoidasida</taxon>
        <taxon>Haemosporida</taxon>
        <taxon>Plasmodiidae</taxon>
        <taxon>Plasmodium</taxon>
        <taxon>Plasmodium (Plasmodium)</taxon>
    </lineage>
</organism>
<dbReference type="KEGG" id="pcy:PCYB_022150"/>
<keyword evidence="3" id="KW-1185">Reference proteome</keyword>
<dbReference type="RefSeq" id="XP_004220612.1">
    <property type="nucleotide sequence ID" value="XM_004220564.1"/>
</dbReference>
<feature type="compositionally biased region" description="Basic and acidic residues" evidence="1">
    <location>
        <begin position="229"/>
        <end position="252"/>
    </location>
</feature>
<dbReference type="eggNOG" id="ENOG502SCXV">
    <property type="taxonomic scope" value="Eukaryota"/>
</dbReference>
<dbReference type="OMA" id="FIPNKFY"/>
<dbReference type="PhylomeDB" id="K6URX1"/>